<gene>
    <name evidence="2" type="ORF">HU747_18655</name>
</gene>
<dbReference type="Proteomes" id="UP000628086">
    <property type="component" value="Unassembled WGS sequence"/>
</dbReference>
<comment type="caution">
    <text evidence="2">The sequence shown here is derived from an EMBL/GenBank/DDBJ whole genome shotgun (WGS) entry which is preliminary data.</text>
</comment>
<accession>A0ABR6VBW1</accession>
<feature type="compositionally biased region" description="Basic and acidic residues" evidence="1">
    <location>
        <begin position="240"/>
        <end position="251"/>
    </location>
</feature>
<organism evidence="2 3">
    <name type="scientific">Pseudomonas taiwanensis</name>
    <dbReference type="NCBI Taxonomy" id="470150"/>
    <lineage>
        <taxon>Bacteria</taxon>
        <taxon>Pseudomonadati</taxon>
        <taxon>Pseudomonadota</taxon>
        <taxon>Gammaproteobacteria</taxon>
        <taxon>Pseudomonadales</taxon>
        <taxon>Pseudomonadaceae</taxon>
        <taxon>Pseudomonas</taxon>
    </lineage>
</organism>
<evidence type="ECO:0000313" key="3">
    <source>
        <dbReference type="Proteomes" id="UP000628086"/>
    </source>
</evidence>
<protein>
    <submittedName>
        <fullName evidence="2">Uncharacterized protein</fullName>
    </submittedName>
</protein>
<proteinExistence type="predicted"/>
<name>A0ABR6VBW1_9PSED</name>
<feature type="region of interest" description="Disordered" evidence="1">
    <location>
        <begin position="240"/>
        <end position="266"/>
    </location>
</feature>
<evidence type="ECO:0000256" key="1">
    <source>
        <dbReference type="SAM" id="MobiDB-lite"/>
    </source>
</evidence>
<keyword evidence="3" id="KW-1185">Reference proteome</keyword>
<evidence type="ECO:0000313" key="2">
    <source>
        <dbReference type="EMBL" id="MBC3477610.1"/>
    </source>
</evidence>
<dbReference type="EMBL" id="JABWRS010000015">
    <property type="protein sequence ID" value="MBC3477610.1"/>
    <property type="molecule type" value="Genomic_DNA"/>
</dbReference>
<reference evidence="2 3" key="1">
    <citation type="journal article" date="2020" name="Microorganisms">
        <title>Reliable Identification of Environmental Pseudomonas Isolates Using the rpoD Gene.</title>
        <authorList>
            <consortium name="The Broad Institute Genome Sequencing Platform"/>
            <person name="Girard L."/>
            <person name="Lood C."/>
            <person name="Rokni-Zadeh H."/>
            <person name="van Noort V."/>
            <person name="Lavigne R."/>
            <person name="De Mot R."/>
        </authorList>
    </citation>
    <scope>NUCLEOTIDE SEQUENCE [LARGE SCALE GENOMIC DNA]</scope>
    <source>
        <strain evidence="2 3">RW7P2</strain>
    </source>
</reference>
<dbReference type="RefSeq" id="WP_023378778.1">
    <property type="nucleotide sequence ID" value="NZ_JABWRR010000022.1"/>
</dbReference>
<sequence length="266" mass="29228">MDSIKRDLLSSSVRAVVTHVKRLDESSGKSVIAVDPTEDAGKEVELSAFAQQLGAAAERAAARDSQLSRKELAAFAARILDSIGGAGYLLAKDFYDSQLPDTDDPELIERAKKANAFAMGTGDNPFKGLSRDQLSLIIYDESGAFTISERRAALSERTEQHNAWARHIIDKMNSEYRKTGRIDNGLQETLDYYKSLPPVEVAQYGNYEAGIMMQMGLQEVERPEFNISLMDLMANEWKLATESDPSSKDPEAALPATDTDEEGARG</sequence>